<dbReference type="Pfam" id="PF09911">
    <property type="entry name" value="DUF2140"/>
    <property type="match status" value="1"/>
</dbReference>
<gene>
    <name evidence="1" type="ORF">SAMN05421670_0797</name>
</gene>
<dbReference type="RefSeq" id="WP_093534387.1">
    <property type="nucleotide sequence ID" value="NZ_CP183885.1"/>
</dbReference>
<dbReference type="AlphaFoldDB" id="A0A1I5VFU4"/>
<dbReference type="InterPro" id="IPR018672">
    <property type="entry name" value="DUF2140"/>
</dbReference>
<reference evidence="2" key="1">
    <citation type="submission" date="2016-10" db="EMBL/GenBank/DDBJ databases">
        <authorList>
            <person name="Varghese N."/>
            <person name="Submissions S."/>
        </authorList>
    </citation>
    <scope>NUCLEOTIDE SEQUENCE [LARGE SCALE GENOMIC DNA]</scope>
    <source>
        <strain evidence="2">DSM 11706</strain>
    </source>
</reference>
<sequence length="190" mass="21359">MNKWKIAFFLLVLLLIGSIGTVVYWITAPVESVWIEETNTPAEGNVLTVNATKEDFQAIANTYLKKAMGDKPLPLQISVDDQIVLSSEFTAFSINLPVRMFFEPYVEENGNIRLEQSSVEIGRLSLDPETILKLLRDSIELPKWMVVDPEKEEVLIQLSDIPMDSGVGVRAKELNLAEDIITLEIVIPKE</sequence>
<accession>A0A1I5VFU4</accession>
<proteinExistence type="predicted"/>
<keyword evidence="2" id="KW-1185">Reference proteome</keyword>
<dbReference type="Proteomes" id="UP000198734">
    <property type="component" value="Unassembled WGS sequence"/>
</dbReference>
<evidence type="ECO:0000313" key="2">
    <source>
        <dbReference type="Proteomes" id="UP000198734"/>
    </source>
</evidence>
<name>A0A1I5VFU4_9BACI</name>
<protein>
    <submittedName>
        <fullName evidence="1">Uncharacterized protein YpmS</fullName>
    </submittedName>
</protein>
<dbReference type="STRING" id="126156.SAMN05421670_0797"/>
<dbReference type="OrthoDB" id="2412610at2"/>
<evidence type="ECO:0000313" key="1">
    <source>
        <dbReference type="EMBL" id="SFQ06349.1"/>
    </source>
</evidence>
<dbReference type="EMBL" id="FOXU01000001">
    <property type="protein sequence ID" value="SFQ06349.1"/>
    <property type="molecule type" value="Genomic_DNA"/>
</dbReference>
<organism evidence="1 2">
    <name type="scientific">Psychrobacillus psychrotolerans</name>
    <dbReference type="NCBI Taxonomy" id="126156"/>
    <lineage>
        <taxon>Bacteria</taxon>
        <taxon>Bacillati</taxon>
        <taxon>Bacillota</taxon>
        <taxon>Bacilli</taxon>
        <taxon>Bacillales</taxon>
        <taxon>Bacillaceae</taxon>
        <taxon>Psychrobacillus</taxon>
    </lineage>
</organism>